<dbReference type="Proteomes" id="UP001139286">
    <property type="component" value="Unassembled WGS sequence"/>
</dbReference>
<gene>
    <name evidence="1" type="ORF">LG651_02615</name>
</gene>
<dbReference type="EMBL" id="JAJAPX010000001">
    <property type="protein sequence ID" value="MCB4807128.1"/>
    <property type="molecule type" value="Genomic_DNA"/>
</dbReference>
<dbReference type="AlphaFoldDB" id="A0A9X1I411"/>
<protein>
    <submittedName>
        <fullName evidence="1">Uncharacterized protein</fullName>
    </submittedName>
</protein>
<keyword evidence="2" id="KW-1185">Reference proteome</keyword>
<reference evidence="1" key="1">
    <citation type="submission" date="2021-10" db="EMBL/GenBank/DDBJ databases">
        <title>Tamlana sargassums sp. nov., and Tamlana laminarinivorans sp. nov., two new bacteria isolated from the brown alga.</title>
        <authorList>
            <person name="Li J."/>
        </authorList>
    </citation>
    <scope>NUCLEOTIDE SEQUENCE</scope>
    <source>
        <strain evidence="1">62-3</strain>
    </source>
</reference>
<proteinExistence type="predicted"/>
<evidence type="ECO:0000313" key="1">
    <source>
        <dbReference type="EMBL" id="MCB4807128.1"/>
    </source>
</evidence>
<name>A0A9X1I411_9FLAO</name>
<organism evidence="1 2">
    <name type="scientific">Neotamlana sargassicola</name>
    <dbReference type="NCBI Taxonomy" id="2883125"/>
    <lineage>
        <taxon>Bacteria</taxon>
        <taxon>Pseudomonadati</taxon>
        <taxon>Bacteroidota</taxon>
        <taxon>Flavobacteriia</taxon>
        <taxon>Flavobacteriales</taxon>
        <taxon>Flavobacteriaceae</taxon>
        <taxon>Neotamlana</taxon>
    </lineage>
</organism>
<comment type="caution">
    <text evidence="1">The sequence shown here is derived from an EMBL/GenBank/DDBJ whole genome shotgun (WGS) entry which is preliminary data.</text>
</comment>
<accession>A0A9X1I411</accession>
<evidence type="ECO:0000313" key="2">
    <source>
        <dbReference type="Proteomes" id="UP001139286"/>
    </source>
</evidence>
<dbReference type="RefSeq" id="WP_226694598.1">
    <property type="nucleotide sequence ID" value="NZ_JAJAPX010000001.1"/>
</dbReference>
<sequence>MVLVNKPLEGINYFFDSVISTDEFVTYIKNLQNAYLMLHLNDEDNLYRLEIKDGHYWLNNFIEVLVNKPLEEINYFFDPVISLDEFVTYIKNLQNAYLMLHLNDEDNLYRLEIKDGHYWLNNFIDTLVQSYLN</sequence>